<evidence type="ECO:0000313" key="4">
    <source>
        <dbReference type="EMBL" id="KAJ0205011.1"/>
    </source>
</evidence>
<dbReference type="InterPro" id="IPR008587">
    <property type="entry name" value="FPP_plant"/>
</dbReference>
<proteinExistence type="inferred from homology"/>
<dbReference type="Gramene" id="rna-gnl|WGS:NBSK|LSAT_5X115681_mrna">
    <property type="protein sequence ID" value="cds-PLY97554.1"/>
    <property type="gene ID" value="gene-LSAT_5X115681"/>
</dbReference>
<dbReference type="Proteomes" id="UP000235145">
    <property type="component" value="Unassembled WGS sequence"/>
</dbReference>
<feature type="coiled-coil region" evidence="3">
    <location>
        <begin position="140"/>
        <end position="223"/>
    </location>
</feature>
<gene>
    <name evidence="4" type="ORF">LSAT_V11C500270410</name>
</gene>
<name>A0A9R1XA22_LACSA</name>
<accession>A0A9R1XA22</accession>
<dbReference type="PANTHER" id="PTHR31580">
    <property type="entry name" value="FILAMENT-LIKE PLANT PROTEIN 4"/>
    <property type="match status" value="1"/>
</dbReference>
<evidence type="ECO:0008006" key="6">
    <source>
        <dbReference type="Google" id="ProtNLM"/>
    </source>
</evidence>
<dbReference type="Pfam" id="PF05911">
    <property type="entry name" value="FPP"/>
    <property type="match status" value="1"/>
</dbReference>
<evidence type="ECO:0000313" key="5">
    <source>
        <dbReference type="Proteomes" id="UP000235145"/>
    </source>
</evidence>
<comment type="caution">
    <text evidence="4">The sequence shown here is derived from an EMBL/GenBank/DDBJ whole genome shotgun (WGS) entry which is preliminary data.</text>
</comment>
<comment type="similarity">
    <text evidence="1">Belongs to the FPP family.</text>
</comment>
<dbReference type="OrthoDB" id="1696825at2759"/>
<sequence length="335" mass="39124">MERAHKRLESKYTELTRKKLANLTVENSQLTKDSVKKEDLIETSEYHVLKRELKIRTLNADVAKQETAILEAERQRLRLLVKKRVPGHGKTKSVDKSMSLMIKKLCEVEEENRILKESLCDKENEIRILKEVGRNPEGKILELENKIVSLELELERVNESKRTTEEKYEDLRLMNVDLDYQLSSSKFEIKEAFRKLSVLEMELEDKIQQYEGLETTCLELQLQLATVSCKDEVSEDLHSVSGYEGVEELTNNKKLRQHSSMLPTIKEILTTTETKDLHYNTCNNFCGLKNVAPQALTIVPRMKRSKGTELLWKLLLRRKKRGNKKKLHRFATYHI</sequence>
<dbReference type="SUPFAM" id="SSF57997">
    <property type="entry name" value="Tropomyosin"/>
    <property type="match status" value="1"/>
</dbReference>
<dbReference type="AlphaFoldDB" id="A0A9R1XA22"/>
<evidence type="ECO:0000256" key="2">
    <source>
        <dbReference type="ARBA" id="ARBA00023054"/>
    </source>
</evidence>
<keyword evidence="5" id="KW-1185">Reference proteome</keyword>
<evidence type="ECO:0000256" key="1">
    <source>
        <dbReference type="ARBA" id="ARBA00005921"/>
    </source>
</evidence>
<evidence type="ECO:0000256" key="3">
    <source>
        <dbReference type="SAM" id="Coils"/>
    </source>
</evidence>
<keyword evidence="2 3" id="KW-0175">Coiled coil</keyword>
<protein>
    <recommendedName>
        <fullName evidence="6">Filament-like plant protein</fullName>
    </recommendedName>
</protein>
<reference evidence="4 5" key="1">
    <citation type="journal article" date="2017" name="Nat. Commun.">
        <title>Genome assembly with in vitro proximity ligation data and whole-genome triplication in lettuce.</title>
        <authorList>
            <person name="Reyes-Chin-Wo S."/>
            <person name="Wang Z."/>
            <person name="Yang X."/>
            <person name="Kozik A."/>
            <person name="Arikit S."/>
            <person name="Song C."/>
            <person name="Xia L."/>
            <person name="Froenicke L."/>
            <person name="Lavelle D.O."/>
            <person name="Truco M.J."/>
            <person name="Xia R."/>
            <person name="Zhu S."/>
            <person name="Xu C."/>
            <person name="Xu H."/>
            <person name="Xu X."/>
            <person name="Cox K."/>
            <person name="Korf I."/>
            <person name="Meyers B.C."/>
            <person name="Michelmore R.W."/>
        </authorList>
    </citation>
    <scope>NUCLEOTIDE SEQUENCE [LARGE SCALE GENOMIC DNA]</scope>
    <source>
        <strain evidence="5">cv. Salinas</strain>
        <tissue evidence="4">Seedlings</tissue>
    </source>
</reference>
<dbReference type="PANTHER" id="PTHR31580:SF39">
    <property type="entry name" value="FILAMENT-LIKE PLANT PROTEIN-RELATED"/>
    <property type="match status" value="1"/>
</dbReference>
<organism evidence="4 5">
    <name type="scientific">Lactuca sativa</name>
    <name type="common">Garden lettuce</name>
    <dbReference type="NCBI Taxonomy" id="4236"/>
    <lineage>
        <taxon>Eukaryota</taxon>
        <taxon>Viridiplantae</taxon>
        <taxon>Streptophyta</taxon>
        <taxon>Embryophyta</taxon>
        <taxon>Tracheophyta</taxon>
        <taxon>Spermatophyta</taxon>
        <taxon>Magnoliopsida</taxon>
        <taxon>eudicotyledons</taxon>
        <taxon>Gunneridae</taxon>
        <taxon>Pentapetalae</taxon>
        <taxon>asterids</taxon>
        <taxon>campanulids</taxon>
        <taxon>Asterales</taxon>
        <taxon>Asteraceae</taxon>
        <taxon>Cichorioideae</taxon>
        <taxon>Cichorieae</taxon>
        <taxon>Lactucinae</taxon>
        <taxon>Lactuca</taxon>
    </lineage>
</organism>
<dbReference type="EMBL" id="NBSK02000005">
    <property type="protein sequence ID" value="KAJ0205011.1"/>
    <property type="molecule type" value="Genomic_DNA"/>
</dbReference>